<dbReference type="GO" id="GO:0005524">
    <property type="term" value="F:ATP binding"/>
    <property type="evidence" value="ECO:0007669"/>
    <property type="project" value="UniProtKB-UniRule"/>
</dbReference>
<comment type="similarity">
    <text evidence="7">Belongs to the GlnE family.</text>
</comment>
<feature type="compositionally biased region" description="Basic and acidic residues" evidence="8">
    <location>
        <begin position="19"/>
        <end position="36"/>
    </location>
</feature>
<feature type="domain" description="PII-uridylyltransferase/Glutamine-synthetase adenylyltransferase" evidence="10">
    <location>
        <begin position="316"/>
        <end position="455"/>
    </location>
</feature>
<evidence type="ECO:0000256" key="7">
    <source>
        <dbReference type="HAMAP-Rule" id="MF_00802"/>
    </source>
</evidence>
<dbReference type="SUPFAM" id="SSF81301">
    <property type="entry name" value="Nucleotidyltransferase"/>
    <property type="match status" value="2"/>
</dbReference>
<dbReference type="Gene3D" id="1.20.120.1510">
    <property type="match status" value="1"/>
</dbReference>
<sequence length="945" mass="106035">MPLQATIVAALPSLISADDASRGERSENESRMEPTVDPRNPQTATLAPPWAAAQTHSPYLRNLLAARPGIAAWLAEHAGRALTTEQMHSLLAADAPASDDELKRALRRLRQRVMATLIVRDLGGVATLAEVVESMTQLADITTNFALDFLHRQLAEQFGEPLDSGGKPQRLLVVGMGKLGGRELNVSSDVDYIFIYPEEGQTAGAGRRIDNYDFFLRLGKRLIGALGDSTGDGQVFRVDMRLRPNGDSGALVGSLGSLENYFIAQGREWERYAWIKARVMNEGVNLQPEWVAALQDIGRPFVFRKYLDFGAINAMRALHAQIRREVARKEMAEHIKLGPGGIREIEFIAQVFQLIRGGRDPALQARPTLRVLELLVERRLLPVEHARELAAAYDFLRRLEHRLQYVNDAQTHRLPAGDAERRQIAVSLGFADWTTFLAVLDAHRANVARHFEQVFSEPEEGTHPLAGIWDGPAIGDDSLEPLATLGFREPKAMLERLHSFRASSRYLQLPASNRERLDALGPRLIDAAAATDTPDATWRRGLDFLETISRRGAYLALLQQYPQALMKLAELIGSSSWAADYLTRHPILLDELLDSRMFDVSTDWQEFRTNLQARLAQDAGDTEREMDILREAHHAQVFHFLAQDIAGLHTVEHLADRLSELADIMLQTTLDLCWQKLKHRHPHPEQLPRFAVIGYGKLGGKELGFASDLDLVYLHDDPEANAGELYARLGQRMSTWMSTQTSAGMLFDVDLRLRPNGDSGMLVSPIAAFREYQLQHAWVWEHQALTRARFCAGDPAVGEQFEAIRIEILRQPRDLAKLREEVLAMRKRMLDQHASRSEDSFDIKHDRGGIIDVEFIVQYLVLGHAHRHPRLCGNLGNIALLGIAAELGLIPSRLAEPVRSAYREFRRMQHVQRLNAGRRARVERASVSRRSEAVSALWQAVFGTP</sequence>
<comment type="catalytic activity">
    <reaction evidence="7">
        <text>[glutamine synthetase]-O(4)-(5'-adenylyl)-L-tyrosine + phosphate = [glutamine synthetase]-L-tyrosine + ADP</text>
        <dbReference type="Rhea" id="RHEA:43716"/>
        <dbReference type="Rhea" id="RHEA-COMP:10660"/>
        <dbReference type="Rhea" id="RHEA-COMP:10661"/>
        <dbReference type="ChEBI" id="CHEBI:43474"/>
        <dbReference type="ChEBI" id="CHEBI:46858"/>
        <dbReference type="ChEBI" id="CHEBI:83624"/>
        <dbReference type="ChEBI" id="CHEBI:456216"/>
        <dbReference type="EC" id="2.7.7.89"/>
    </reaction>
</comment>
<dbReference type="EC" id="2.7.7.89" evidence="7"/>
<dbReference type="GO" id="GO:0047388">
    <property type="term" value="F:[glutamine synthetase]-adenylyl-L-tyrosine phosphorylase activity"/>
    <property type="evidence" value="ECO:0007669"/>
    <property type="project" value="UniProtKB-EC"/>
</dbReference>
<evidence type="ECO:0000256" key="6">
    <source>
        <dbReference type="ARBA" id="ARBA00023268"/>
    </source>
</evidence>
<dbReference type="InterPro" id="IPR043519">
    <property type="entry name" value="NT_sf"/>
</dbReference>
<dbReference type="HAMAP" id="MF_00802">
    <property type="entry name" value="GlnE"/>
    <property type="match status" value="1"/>
</dbReference>
<dbReference type="GO" id="GO:0000287">
    <property type="term" value="F:magnesium ion binding"/>
    <property type="evidence" value="ECO:0007669"/>
    <property type="project" value="UniProtKB-UniRule"/>
</dbReference>
<dbReference type="AlphaFoldDB" id="C7RNC4"/>
<feature type="region of interest" description="Adenylyl transferase" evidence="7">
    <location>
        <begin position="466"/>
        <end position="945"/>
    </location>
</feature>
<dbReference type="STRING" id="522306.CAP2UW1_4068"/>
<dbReference type="Gene3D" id="3.30.460.10">
    <property type="entry name" value="Beta Polymerase, domain 2"/>
    <property type="match status" value="2"/>
</dbReference>
<evidence type="ECO:0000313" key="11">
    <source>
        <dbReference type="EMBL" id="ACV37310.1"/>
    </source>
</evidence>
<keyword evidence="6 7" id="KW-0511">Multifunctional enzyme</keyword>
<dbReference type="EMBL" id="CP001715">
    <property type="protein sequence ID" value="ACV37310.1"/>
    <property type="molecule type" value="Genomic_DNA"/>
</dbReference>
<evidence type="ECO:0000256" key="1">
    <source>
        <dbReference type="ARBA" id="ARBA00022679"/>
    </source>
</evidence>
<comment type="function">
    <text evidence="7">Involved in the regulation of glutamine synthetase GlnA, a key enzyme in the process to assimilate ammonia. When cellular nitrogen levels are high, the C-terminal adenylyl transferase (AT) inactivates GlnA by covalent transfer of an adenylyl group from ATP to specific tyrosine residue of GlnA, thus reducing its activity. Conversely, when nitrogen levels are low, the N-terminal adenylyl removase (AR) activates GlnA by removing the adenylyl group by phosphorolysis, increasing its activity. The regulatory region of GlnE binds the signal transduction protein PII (GlnB) which indicates the nitrogen status of the cell.</text>
</comment>
<dbReference type="eggNOG" id="COG1391">
    <property type="taxonomic scope" value="Bacteria"/>
</dbReference>
<keyword evidence="2 7" id="KW-0548">Nucleotidyltransferase</keyword>
<accession>C7RNC4</accession>
<dbReference type="InterPro" id="IPR013546">
    <property type="entry name" value="PII_UdlTrfase/GS_AdlTrfase"/>
</dbReference>
<evidence type="ECO:0000256" key="5">
    <source>
        <dbReference type="ARBA" id="ARBA00022842"/>
    </source>
</evidence>
<evidence type="ECO:0000256" key="2">
    <source>
        <dbReference type="ARBA" id="ARBA00022695"/>
    </source>
</evidence>
<reference evidence="11" key="1">
    <citation type="submission" date="2009-08" db="EMBL/GenBank/DDBJ databases">
        <authorList>
            <consortium name="US DOE Joint Genome Institute"/>
            <person name="Lucas S."/>
            <person name="Copeland A."/>
            <person name="Lapidus A."/>
            <person name="Glavina del Rio T."/>
            <person name="Dalin E."/>
            <person name="Tice H."/>
            <person name="Bruce D."/>
            <person name="Barry K."/>
            <person name="Pitluck S."/>
            <person name="Lowry S."/>
            <person name="Larimer F."/>
            <person name="Land M."/>
            <person name="Hauser L."/>
            <person name="Kyrpides N."/>
            <person name="Ivanova N."/>
            <person name="McMahon K.D."/>
            <person name="Hugenholtz P."/>
        </authorList>
    </citation>
    <scope>NUCLEOTIDE SEQUENCE</scope>
    <source>
        <strain evidence="11">UW-1</strain>
    </source>
</reference>
<name>C7RNC4_ACCRE</name>
<dbReference type="PANTHER" id="PTHR30621">
    <property type="entry name" value="GLUTAMINE SYNTHETASE ADENYLYLTRANSFERASE"/>
    <property type="match status" value="1"/>
</dbReference>
<dbReference type="OrthoDB" id="9759366at2"/>
<dbReference type="NCBIfam" id="NF008292">
    <property type="entry name" value="PRK11072.1"/>
    <property type="match status" value="1"/>
</dbReference>
<evidence type="ECO:0000256" key="4">
    <source>
        <dbReference type="ARBA" id="ARBA00022840"/>
    </source>
</evidence>
<keyword evidence="11" id="KW-0436">Ligase</keyword>
<comment type="cofactor">
    <cofactor evidence="7">
        <name>Mg(2+)</name>
        <dbReference type="ChEBI" id="CHEBI:18420"/>
    </cofactor>
</comment>
<feature type="domain" description="Glutamate-ammonia ligase adenylyltransferase repeated" evidence="9">
    <location>
        <begin position="55"/>
        <end position="283"/>
    </location>
</feature>
<feature type="region of interest" description="Adenylyl removase" evidence="7">
    <location>
        <begin position="1"/>
        <end position="459"/>
    </location>
</feature>
<feature type="domain" description="Glutamate-ammonia ligase adenylyltransferase repeated" evidence="9">
    <location>
        <begin position="567"/>
        <end position="803"/>
    </location>
</feature>
<evidence type="ECO:0000259" key="10">
    <source>
        <dbReference type="Pfam" id="PF08335"/>
    </source>
</evidence>
<dbReference type="HOGENOM" id="CLU_006233_0_1_4"/>
<keyword evidence="3 7" id="KW-0547">Nucleotide-binding</keyword>
<keyword evidence="5 7" id="KW-0460">Magnesium</keyword>
<evidence type="ECO:0000259" key="9">
    <source>
        <dbReference type="Pfam" id="PF03710"/>
    </source>
</evidence>
<dbReference type="GO" id="GO:0008882">
    <property type="term" value="F:[glutamate-ammonia-ligase] adenylyltransferase activity"/>
    <property type="evidence" value="ECO:0007669"/>
    <property type="project" value="UniProtKB-UniRule"/>
</dbReference>
<proteinExistence type="inferred from homology"/>
<dbReference type="Gene3D" id="1.20.120.330">
    <property type="entry name" value="Nucleotidyltransferases domain 2"/>
    <property type="match status" value="2"/>
</dbReference>
<dbReference type="Pfam" id="PF08335">
    <property type="entry name" value="GlnD_UR_UTase"/>
    <property type="match status" value="2"/>
</dbReference>
<comment type="catalytic activity">
    <reaction evidence="7">
        <text>[glutamine synthetase]-L-tyrosine + ATP = [glutamine synthetase]-O(4)-(5'-adenylyl)-L-tyrosine + diphosphate</text>
        <dbReference type="Rhea" id="RHEA:18589"/>
        <dbReference type="Rhea" id="RHEA-COMP:10660"/>
        <dbReference type="Rhea" id="RHEA-COMP:10661"/>
        <dbReference type="ChEBI" id="CHEBI:30616"/>
        <dbReference type="ChEBI" id="CHEBI:33019"/>
        <dbReference type="ChEBI" id="CHEBI:46858"/>
        <dbReference type="ChEBI" id="CHEBI:83624"/>
        <dbReference type="EC" id="2.7.7.42"/>
    </reaction>
</comment>
<keyword evidence="1 7" id="KW-0808">Transferase</keyword>
<dbReference type="PANTHER" id="PTHR30621:SF0">
    <property type="entry name" value="BIFUNCTIONAL GLUTAMINE SYNTHETASE ADENYLYLTRANSFERASE_ADENYLYL-REMOVING ENZYME"/>
    <property type="match status" value="1"/>
</dbReference>
<dbReference type="FunFam" id="1.20.120.330:FF:000005">
    <property type="entry name" value="Bifunctional glutamine synthetase adenylyltransferase/adenylyl-removing enzyme"/>
    <property type="match status" value="1"/>
</dbReference>
<organism evidence="11">
    <name type="scientific">Accumulibacter regalis</name>
    <dbReference type="NCBI Taxonomy" id="522306"/>
    <lineage>
        <taxon>Bacteria</taxon>
        <taxon>Pseudomonadati</taxon>
        <taxon>Pseudomonadota</taxon>
        <taxon>Betaproteobacteria</taxon>
        <taxon>Candidatus Accumulibacter</taxon>
    </lineage>
</organism>
<feature type="region of interest" description="Disordered" evidence="8">
    <location>
        <begin position="18"/>
        <end position="46"/>
    </location>
</feature>
<dbReference type="FunFam" id="3.30.460.10:FF:000009">
    <property type="entry name" value="Bifunctional glutamine synthetase adenylyltransferase/adenylyl-removing enzyme"/>
    <property type="match status" value="1"/>
</dbReference>
<dbReference type="GO" id="GO:0000820">
    <property type="term" value="P:regulation of glutamine family amino acid metabolic process"/>
    <property type="evidence" value="ECO:0007669"/>
    <property type="project" value="UniProtKB-UniRule"/>
</dbReference>
<protein>
    <recommendedName>
        <fullName evidence="7">Bifunctional glutamine synthetase adenylyltransferase/adenylyl-removing enzyme</fullName>
    </recommendedName>
    <alternativeName>
        <fullName evidence="7">ATP:glutamine synthetase adenylyltransferase</fullName>
    </alternativeName>
    <alternativeName>
        <fullName evidence="7">ATase</fullName>
    </alternativeName>
    <domain>
        <recommendedName>
            <fullName evidence="7">Glutamine synthetase adenylyl-L-tyrosine phosphorylase</fullName>
            <ecNumber evidence="7">2.7.7.89</ecNumber>
        </recommendedName>
        <alternativeName>
            <fullName evidence="7">Adenylyl removase</fullName>
            <shortName evidence="7">AR</shortName>
            <shortName evidence="7">AT-N</shortName>
        </alternativeName>
    </domain>
    <domain>
        <recommendedName>
            <fullName evidence="7">Glutamine synthetase adenylyl transferase</fullName>
            <ecNumber evidence="7">2.7.7.42</ecNumber>
        </recommendedName>
        <alternativeName>
            <fullName evidence="7">Adenylyl transferase</fullName>
            <shortName evidence="7">AT</shortName>
            <shortName evidence="7">AT-C</shortName>
        </alternativeName>
    </domain>
</protein>
<dbReference type="Pfam" id="PF03710">
    <property type="entry name" value="GlnE"/>
    <property type="match status" value="2"/>
</dbReference>
<dbReference type="EC" id="2.7.7.42" evidence="7"/>
<keyword evidence="4 7" id="KW-0067">ATP-binding</keyword>
<dbReference type="GO" id="GO:0005829">
    <property type="term" value="C:cytosol"/>
    <property type="evidence" value="ECO:0007669"/>
    <property type="project" value="TreeGrafter"/>
</dbReference>
<dbReference type="GO" id="GO:0016874">
    <property type="term" value="F:ligase activity"/>
    <property type="evidence" value="ECO:0007669"/>
    <property type="project" value="UniProtKB-KW"/>
</dbReference>
<dbReference type="InterPro" id="IPR005190">
    <property type="entry name" value="GlnE_rpt_dom"/>
</dbReference>
<evidence type="ECO:0000256" key="3">
    <source>
        <dbReference type="ARBA" id="ARBA00022741"/>
    </source>
</evidence>
<evidence type="ECO:0000256" key="8">
    <source>
        <dbReference type="SAM" id="MobiDB-lite"/>
    </source>
</evidence>
<dbReference type="InterPro" id="IPR023057">
    <property type="entry name" value="GlnE"/>
</dbReference>
<dbReference type="KEGG" id="app:CAP2UW1_4068"/>
<dbReference type="SUPFAM" id="SSF81593">
    <property type="entry name" value="Nucleotidyltransferase substrate binding subunit/domain"/>
    <property type="match status" value="2"/>
</dbReference>
<gene>
    <name evidence="7" type="primary">glnE</name>
    <name evidence="11" type="ordered locus">CAP2UW1_4068</name>
</gene>
<feature type="domain" description="PII-uridylyltransferase/Glutamine-synthetase adenylyltransferase" evidence="10">
    <location>
        <begin position="819"/>
        <end position="919"/>
    </location>
</feature>
<reference evidence="11" key="2">
    <citation type="submission" date="2009-09" db="EMBL/GenBank/DDBJ databases">
        <title>Complete sequence of chromosome of Candidatus Accumulibacter phosphatis clade IIA str. UW-1.</title>
        <authorList>
            <consortium name="US DOE Joint Genome Institute"/>
            <person name="Martin H.G."/>
            <person name="Ivanova N."/>
            <person name="Kunin V."/>
            <person name="Warnecke F."/>
            <person name="Barry K."/>
            <person name="He S."/>
            <person name="Salamov A."/>
            <person name="Szeto E."/>
            <person name="Dalin E."/>
            <person name="Pangilinan J.L."/>
            <person name="Lapidus A."/>
            <person name="Lowry S."/>
            <person name="Kyrpides N.C."/>
            <person name="McMahon K.D."/>
            <person name="Hugenholtz P."/>
        </authorList>
    </citation>
    <scope>NUCLEOTIDE SEQUENCE [LARGE SCALE GENOMIC DNA]</scope>
    <source>
        <strain evidence="11">UW-1</strain>
    </source>
</reference>
<dbReference type="CDD" id="cd05401">
    <property type="entry name" value="NT_GlnE_GlnD_like"/>
    <property type="match status" value="2"/>
</dbReference>